<evidence type="ECO:0000256" key="1">
    <source>
        <dbReference type="SAM" id="MobiDB-lite"/>
    </source>
</evidence>
<evidence type="ECO:0000313" key="3">
    <source>
        <dbReference type="Proteomes" id="UP000499080"/>
    </source>
</evidence>
<reference evidence="2 3" key="1">
    <citation type="journal article" date="2019" name="Sci. Rep.">
        <title>Orb-weaving spider Araneus ventricosus genome elucidates the spidroin gene catalogue.</title>
        <authorList>
            <person name="Kono N."/>
            <person name="Nakamura H."/>
            <person name="Ohtoshi R."/>
            <person name="Moran D.A.P."/>
            <person name="Shinohara A."/>
            <person name="Yoshida Y."/>
            <person name="Fujiwara M."/>
            <person name="Mori M."/>
            <person name="Tomita M."/>
            <person name="Arakawa K."/>
        </authorList>
    </citation>
    <scope>NUCLEOTIDE SEQUENCE [LARGE SCALE GENOMIC DNA]</scope>
</reference>
<dbReference type="AlphaFoldDB" id="A0A4Y2XB26"/>
<evidence type="ECO:0000313" key="2">
    <source>
        <dbReference type="EMBL" id="GBO46815.1"/>
    </source>
</evidence>
<protein>
    <submittedName>
        <fullName evidence="2">Uncharacterized protein</fullName>
    </submittedName>
</protein>
<organism evidence="2 3">
    <name type="scientific">Araneus ventricosus</name>
    <name type="common">Orbweaver spider</name>
    <name type="synonym">Epeira ventricosa</name>
    <dbReference type="NCBI Taxonomy" id="182803"/>
    <lineage>
        <taxon>Eukaryota</taxon>
        <taxon>Metazoa</taxon>
        <taxon>Ecdysozoa</taxon>
        <taxon>Arthropoda</taxon>
        <taxon>Chelicerata</taxon>
        <taxon>Arachnida</taxon>
        <taxon>Araneae</taxon>
        <taxon>Araneomorphae</taxon>
        <taxon>Entelegynae</taxon>
        <taxon>Araneoidea</taxon>
        <taxon>Araneidae</taxon>
        <taxon>Araneus</taxon>
    </lineage>
</organism>
<accession>A0A4Y2XB26</accession>
<name>A0A4Y2XB26_ARAVE</name>
<feature type="region of interest" description="Disordered" evidence="1">
    <location>
        <begin position="37"/>
        <end position="78"/>
    </location>
</feature>
<dbReference type="Proteomes" id="UP000499080">
    <property type="component" value="Unassembled WGS sequence"/>
</dbReference>
<keyword evidence="3" id="KW-1185">Reference proteome</keyword>
<proteinExistence type="predicted"/>
<sequence>MESKSHLGTHALCLKLRELENGGDSWQMFLYEALRSEGGGCENGRERESSPLRKDNLYQPLASSTSSKERKWSTVVEP</sequence>
<feature type="compositionally biased region" description="Basic and acidic residues" evidence="1">
    <location>
        <begin position="43"/>
        <end position="56"/>
    </location>
</feature>
<dbReference type="EMBL" id="BGPR01074730">
    <property type="protein sequence ID" value="GBO46815.1"/>
    <property type="molecule type" value="Genomic_DNA"/>
</dbReference>
<gene>
    <name evidence="2" type="ORF">AVEN_49591_1</name>
</gene>
<comment type="caution">
    <text evidence="2">The sequence shown here is derived from an EMBL/GenBank/DDBJ whole genome shotgun (WGS) entry which is preliminary data.</text>
</comment>